<evidence type="ECO:0000256" key="10">
    <source>
        <dbReference type="SAM" id="MobiDB-lite"/>
    </source>
</evidence>
<feature type="compositionally biased region" description="Pro residues" evidence="10">
    <location>
        <begin position="661"/>
        <end position="672"/>
    </location>
</feature>
<evidence type="ECO:0000256" key="5">
    <source>
        <dbReference type="ARBA" id="ARBA00023159"/>
    </source>
</evidence>
<feature type="region of interest" description="Disordered" evidence="10">
    <location>
        <begin position="982"/>
        <end position="1606"/>
    </location>
</feature>
<feature type="compositionally biased region" description="Basic and acidic residues" evidence="10">
    <location>
        <begin position="1543"/>
        <end position="1561"/>
    </location>
</feature>
<feature type="compositionally biased region" description="Low complexity" evidence="10">
    <location>
        <begin position="1072"/>
        <end position="1085"/>
    </location>
</feature>
<evidence type="ECO:0000256" key="3">
    <source>
        <dbReference type="ARBA" id="ARBA00020612"/>
    </source>
</evidence>
<reference evidence="13" key="3">
    <citation type="submission" date="2022-01" db="EMBL/GenBank/DDBJ databases">
        <authorList>
            <person name="Rubenstein D.R."/>
        </authorList>
    </citation>
    <scope>NUCLEOTIDE SEQUENCE</scope>
    <source>
        <strain evidence="13">SS15</strain>
        <tissue evidence="13">Liver</tissue>
    </source>
</reference>
<feature type="compositionally biased region" description="Polar residues" evidence="10">
    <location>
        <begin position="1572"/>
        <end position="1590"/>
    </location>
</feature>
<name>A0A835TPC8_9PASS</name>
<dbReference type="GO" id="GO:0042809">
    <property type="term" value="F:nuclear vitamin D receptor binding"/>
    <property type="evidence" value="ECO:0007669"/>
    <property type="project" value="TreeGrafter"/>
</dbReference>
<feature type="compositionally biased region" description="Polar residues" evidence="10">
    <location>
        <begin position="694"/>
        <end position="714"/>
    </location>
</feature>
<evidence type="ECO:0000256" key="7">
    <source>
        <dbReference type="ARBA" id="ARBA00023242"/>
    </source>
</evidence>
<feature type="compositionally biased region" description="Polar residues" evidence="10">
    <location>
        <begin position="846"/>
        <end position="857"/>
    </location>
</feature>
<feature type="region of interest" description="Disordered" evidence="10">
    <location>
        <begin position="653"/>
        <end position="742"/>
    </location>
</feature>
<evidence type="ECO:0000256" key="1">
    <source>
        <dbReference type="ARBA" id="ARBA00004123"/>
    </source>
</evidence>
<keyword evidence="14" id="KW-1185">Reference proteome</keyword>
<dbReference type="OrthoDB" id="2281547at2759"/>
<dbReference type="EMBL" id="JADDUC020000031">
    <property type="protein sequence ID" value="KAI1230351.1"/>
    <property type="molecule type" value="Genomic_DNA"/>
</dbReference>
<dbReference type="GO" id="GO:0016592">
    <property type="term" value="C:mediator complex"/>
    <property type="evidence" value="ECO:0007669"/>
    <property type="project" value="InterPro"/>
</dbReference>
<comment type="similarity">
    <text evidence="2 9">Belongs to the Mediator complex subunit 1 family.</text>
</comment>
<evidence type="ECO:0000313" key="13">
    <source>
        <dbReference type="EMBL" id="KAI1230351.1"/>
    </source>
</evidence>
<gene>
    <name evidence="13" type="ORF">IHE44_0010320</name>
    <name evidence="12" type="ORF">IHE44_009535</name>
</gene>
<comment type="caution">
    <text evidence="12">The sequence shown here is derived from an EMBL/GenBank/DDBJ whole genome shotgun (WGS) entry which is preliminary data.</text>
</comment>
<evidence type="ECO:0000256" key="8">
    <source>
        <dbReference type="ARBA" id="ARBA00031254"/>
    </source>
</evidence>
<keyword evidence="6 9" id="KW-0804">Transcription</keyword>
<feature type="compositionally biased region" description="Low complexity" evidence="10">
    <location>
        <begin position="1120"/>
        <end position="1130"/>
    </location>
</feature>
<feature type="compositionally biased region" description="Polar residues" evidence="10">
    <location>
        <begin position="1462"/>
        <end position="1477"/>
    </location>
</feature>
<dbReference type="InterPro" id="IPR019680">
    <property type="entry name" value="Mediator_Med1"/>
</dbReference>
<feature type="compositionally biased region" description="Basic and acidic residues" evidence="10">
    <location>
        <begin position="733"/>
        <end position="742"/>
    </location>
</feature>
<comment type="subcellular location">
    <subcellularLocation>
        <location evidence="1 9">Nucleus</location>
    </subcellularLocation>
</comment>
<feature type="compositionally biased region" description="Polar residues" evidence="10">
    <location>
        <begin position="1485"/>
        <end position="1519"/>
    </location>
</feature>
<dbReference type="Pfam" id="PF10744">
    <property type="entry name" value="Med1"/>
    <property type="match status" value="1"/>
</dbReference>
<dbReference type="GO" id="GO:0046966">
    <property type="term" value="F:nuclear thyroid hormone receptor binding"/>
    <property type="evidence" value="ECO:0007669"/>
    <property type="project" value="TreeGrafter"/>
</dbReference>
<keyword evidence="7 9" id="KW-0539">Nucleus</keyword>
<accession>A0A835TPC8</accession>
<evidence type="ECO:0000256" key="2">
    <source>
        <dbReference type="ARBA" id="ARBA00006210"/>
    </source>
</evidence>
<evidence type="ECO:0000256" key="6">
    <source>
        <dbReference type="ARBA" id="ARBA00023163"/>
    </source>
</evidence>
<reference evidence="12" key="1">
    <citation type="submission" date="2020-10" db="EMBL/GenBank/DDBJ databases">
        <title>Feather gene expression reveals the developmental basis of iridescence in African starlings.</title>
        <authorList>
            <person name="Rubenstein D.R."/>
        </authorList>
    </citation>
    <scope>NUCLEOTIDE SEQUENCE</scope>
    <source>
        <strain evidence="12">SS15</strain>
        <tissue evidence="12">Liver</tissue>
    </source>
</reference>
<dbReference type="GO" id="GO:0097067">
    <property type="term" value="P:cellular response to thyroid hormone stimulus"/>
    <property type="evidence" value="ECO:0007669"/>
    <property type="project" value="TreeGrafter"/>
</dbReference>
<evidence type="ECO:0000313" key="12">
    <source>
        <dbReference type="EMBL" id="KAG0113880.1"/>
    </source>
</evidence>
<evidence type="ECO:0000256" key="9">
    <source>
        <dbReference type="RuleBase" id="RU364059"/>
    </source>
</evidence>
<evidence type="ECO:0000256" key="4">
    <source>
        <dbReference type="ARBA" id="ARBA00023015"/>
    </source>
</evidence>
<keyword evidence="4 9" id="KW-0805">Transcription regulation</keyword>
<dbReference type="GO" id="GO:0045944">
    <property type="term" value="P:positive regulation of transcription by RNA polymerase II"/>
    <property type="evidence" value="ECO:0007669"/>
    <property type="project" value="UniProtKB-ARBA"/>
</dbReference>
<dbReference type="PANTHER" id="PTHR12881">
    <property type="entry name" value="MEDIATOR OF RNA POLYMERASE II TRANSCRIPTION SUBUNIT 1"/>
    <property type="match status" value="1"/>
</dbReference>
<feature type="domain" description="Mediator complex subunit Med1" evidence="11">
    <location>
        <begin position="61"/>
        <end position="465"/>
    </location>
</feature>
<feature type="compositionally biased region" description="Polar residues" evidence="10">
    <location>
        <begin position="1193"/>
        <end position="1236"/>
    </location>
</feature>
<comment type="function">
    <text evidence="9">Component of the Mediator complex, a coactivator involved in the regulated transcription of nearly all RNA polymerase II-dependent genes. Mediator functions as a bridge to convey information from gene-specific regulatory proteins to the basal RNA polymerase II transcription machinery. Mediator is recruited to promoters by direct interactions with regulatory proteins and serves as a scaffold for the assembly of a functional preinitiation complex with RNA polymerase II and the general transcription factors.</text>
</comment>
<dbReference type="InterPro" id="IPR051999">
    <property type="entry name" value="Mediator_complex_subunit_1"/>
</dbReference>
<feature type="compositionally biased region" description="Low complexity" evidence="10">
    <location>
        <begin position="1363"/>
        <end position="1384"/>
    </location>
</feature>
<feature type="compositionally biased region" description="Basic residues" evidence="10">
    <location>
        <begin position="1533"/>
        <end position="1542"/>
    </location>
</feature>
<sequence>MKAAPGSAEEAEKLNKMSSLLERLHAKYSQNRPWTETMKLVRQVMEKRVVLNSGGHLHLVSCLETLQKALKVSSLPAMTDRLESIARQSGLGSHLSANGTECYITSDMFYVEVQLDPTGLLCDVKVAHHGENPVSCPELVQHLREKNFDEFSKHLRGLVNLYKLPGDNKLKTKMYLALQSLELDLQKMAGMYWQATNANPLDKILHGSVGYLTPRSGGLLMNLKYYVSPYDLFEDGTGAPVVLHENNVPRSLGMNVSVTVEGTMAMHKLPIAPLIMGSHPVDSKGTPSFSSITSANSVDLPACFFLKFPRPIPVSRAFIQKLQSCTGIPLFDTAPTFVPLYELITQFELSKEADPLPLNHNMRFYASERKTCSMFVPISQKGDMVSVGTAGCPLPPSEAGIVCQALPGQQHCYFLNKDAPLPDGRSLQGTLISKIAFQHPGRVPLILNLIRHQVAYNTLIGSCVKRTVLKEDSPGILQFEVCPLSDSCFSVSFQHPVNDSLVCVVMDVQDSSHVNCKLYKGLSDALICTDDFIAKVVQRCMSIPVTMRAIRRKAETIQADTPALSLIAETVEDMVKKNLPPASSPGYGMTTGSNPMSGTTTPTNTFPGGPITTLFNMSISMKERHDSVGHGEDFSKVSQNPILTSLLQITGNVGSTIGSSPTPPHHTPPPVSSPASNTKNHPMLMNLLKENPPQDFSTLYGSSPLERQNSSSGSPRMEMGPGGNKQKKKKSRMPADKPKHQTEDDFQRELFSMDVDSQNPIFDVNMTADTLDTPHITPAPSQCSTPPTTYPQALPHAQPSIQRMVRLSSSDSIGADVTDILSDIAEEASKLPTSTEDCPPIGTPVRDSSSSGHSQSALFDPDVFQTNSSENPYTDPADLIADAAVSPNSDSSNHFFPDGVDFNPDLLNSQSQSGFGEEYFDESSQSGDTDDFKGYAPQTLTNLGVQVLGADGGENKFKGSTPSDTVDFSIIAAASKALGSSDIMEHHSGGQSPLLNTGDLGKEKSQKRVKEGNGSGSAMAGAGIDGKPGKRSRTPSSDGKSKEKLPKRKKQETDGKSPSHSSSNRPFTPPASTGGSKSPGSSGRSQTPPGVATPPIPKITIQIPKGTVTVGKPSSHGQYTSSGSVTSSSSKSHHSHSSSSSSSSSSSTSGKIKSKSEGSSGSKMSSSLYSSQGGSGSGQSKGSAQSVGKPGSSPITKHGLSTGSGSTKMKPQGKPSSLMNPSMSKPNISPSHSRPSGGSDKLASPMKPVPGTPPSSKAKSPISSGSGGSHMSGTGSSSSMKSSSGMGSSGSMSQKPPPSSNSSTASSSSFSSSGSSMSSSQNQHGSSKGKSPSRNKKPSLTAVIDKLKHGVVTSGPGGDDPMDGQMGPSSNSSSHTMSSKHNMSGGEFQGKREKSDKEKSKVSVSGGSVDSSKKNSDSKNVGSTGVAKIIISKHDGGSPSIKAKVTLQKPGEGGGDGLRPQMASSKSYGSPLISGSTPKHERCSPSHSKSPAYTPQNIDSESESGSSIAEKSYQNSPSSDDGIRPLPEYSAEKHKKHKKEKKKVKDKDRDRERERDKDRDKKKSHGMKPESWSKSPISADQSLSMASNAILSAERPSRASPEFLIGEEDDDLMDVALIGN</sequence>
<dbReference type="GO" id="GO:0042974">
    <property type="term" value="F:nuclear retinoic acid receptor binding"/>
    <property type="evidence" value="ECO:0007669"/>
    <property type="project" value="TreeGrafter"/>
</dbReference>
<evidence type="ECO:0000259" key="11">
    <source>
        <dbReference type="Pfam" id="PF10744"/>
    </source>
</evidence>
<feature type="compositionally biased region" description="Low complexity" evidence="10">
    <location>
        <begin position="1137"/>
        <end position="1172"/>
    </location>
</feature>
<evidence type="ECO:0000313" key="14">
    <source>
        <dbReference type="Proteomes" id="UP000618051"/>
    </source>
</evidence>
<keyword evidence="5 9" id="KW-0010">Activator</keyword>
<feature type="region of interest" description="Disordered" evidence="10">
    <location>
        <begin position="915"/>
        <end position="936"/>
    </location>
</feature>
<feature type="compositionally biased region" description="Low complexity" evidence="10">
    <location>
        <begin position="1254"/>
        <end position="1264"/>
    </location>
</feature>
<reference evidence="13 14" key="2">
    <citation type="journal article" date="2021" name="J. Hered.">
        <title>Feather Gene Expression Elucidates the Developmental Basis of Plumage Iridescence in African Starlings.</title>
        <authorList>
            <person name="Rubenstein D.R."/>
            <person name="Corvelo A."/>
            <person name="MacManes M.D."/>
            <person name="Maia R."/>
            <person name="Narzisi G."/>
            <person name="Rousaki A."/>
            <person name="Vandenabeele P."/>
            <person name="Shawkey M.D."/>
            <person name="Solomon J."/>
        </authorList>
    </citation>
    <scope>NUCLEOTIDE SEQUENCE [LARGE SCALE GENOMIC DNA]</scope>
    <source>
        <strain evidence="13">SS15</strain>
    </source>
</reference>
<dbReference type="PANTHER" id="PTHR12881:SF10">
    <property type="entry name" value="MEDIATOR OF RNA POLYMERASE II TRANSCRIPTION SUBUNIT 1"/>
    <property type="match status" value="1"/>
</dbReference>
<feature type="compositionally biased region" description="Basic and acidic residues" evidence="10">
    <location>
        <begin position="1000"/>
        <end position="1011"/>
    </location>
</feature>
<organism evidence="12">
    <name type="scientific">Lamprotornis superbus</name>
    <dbReference type="NCBI Taxonomy" id="245042"/>
    <lineage>
        <taxon>Eukaryota</taxon>
        <taxon>Metazoa</taxon>
        <taxon>Chordata</taxon>
        <taxon>Craniata</taxon>
        <taxon>Vertebrata</taxon>
        <taxon>Euteleostomi</taxon>
        <taxon>Archelosauria</taxon>
        <taxon>Archosauria</taxon>
        <taxon>Dinosauria</taxon>
        <taxon>Saurischia</taxon>
        <taxon>Theropoda</taxon>
        <taxon>Coelurosauria</taxon>
        <taxon>Aves</taxon>
        <taxon>Neognathae</taxon>
        <taxon>Neoaves</taxon>
        <taxon>Telluraves</taxon>
        <taxon>Australaves</taxon>
        <taxon>Passeriformes</taxon>
        <taxon>Sturnidae</taxon>
        <taxon>Lamprotornis</taxon>
    </lineage>
</organism>
<proteinExistence type="inferred from homology"/>
<dbReference type="Proteomes" id="UP000618051">
    <property type="component" value="Unassembled WGS sequence"/>
</dbReference>
<protein>
    <recommendedName>
        <fullName evidence="3 9">Mediator of RNA polymerase II transcription subunit 1</fullName>
    </recommendedName>
    <alternativeName>
        <fullName evidence="8 9">Mediator complex subunit 1</fullName>
    </alternativeName>
</protein>
<feature type="compositionally biased region" description="Low complexity" evidence="10">
    <location>
        <begin position="1271"/>
        <end position="1330"/>
    </location>
</feature>
<feature type="region of interest" description="Disordered" evidence="10">
    <location>
        <begin position="830"/>
        <end position="876"/>
    </location>
</feature>
<dbReference type="EMBL" id="JADDUC010000373">
    <property type="protein sequence ID" value="KAG0113880.1"/>
    <property type="molecule type" value="Genomic_DNA"/>
</dbReference>
<dbReference type="GO" id="GO:0003712">
    <property type="term" value="F:transcription coregulator activity"/>
    <property type="evidence" value="ECO:0007669"/>
    <property type="project" value="InterPro"/>
</dbReference>
<feature type="compositionally biased region" description="Basic and acidic residues" evidence="10">
    <location>
        <begin position="1389"/>
        <end position="1401"/>
    </location>
</feature>